<dbReference type="SUPFAM" id="SSF48452">
    <property type="entry name" value="TPR-like"/>
    <property type="match status" value="1"/>
</dbReference>
<dbReference type="AlphaFoldDB" id="A0A370UDY6"/>
<evidence type="ECO:0000313" key="2">
    <source>
        <dbReference type="Proteomes" id="UP000254326"/>
    </source>
</evidence>
<dbReference type="Gene3D" id="1.25.40.10">
    <property type="entry name" value="Tetratricopeptide repeat domain"/>
    <property type="match status" value="1"/>
</dbReference>
<dbReference type="OrthoDB" id="7593450at2"/>
<dbReference type="InterPro" id="IPR011990">
    <property type="entry name" value="TPR-like_helical_dom_sf"/>
</dbReference>
<proteinExistence type="predicted"/>
<dbReference type="RefSeq" id="WP_115466583.1">
    <property type="nucleotide sequence ID" value="NZ_QKRA01000001.1"/>
</dbReference>
<name>A0A370UDY6_9GAMM</name>
<comment type="caution">
    <text evidence="1">The sequence shown here is derived from an EMBL/GenBank/DDBJ whole genome shotgun (WGS) entry which is preliminary data.</text>
</comment>
<accession>A0A370UDY6</accession>
<evidence type="ECO:0000313" key="1">
    <source>
        <dbReference type="EMBL" id="RDL45997.1"/>
    </source>
</evidence>
<gene>
    <name evidence="1" type="ORF">DN730_02855</name>
</gene>
<dbReference type="EMBL" id="QKRA01000001">
    <property type="protein sequence ID" value="RDL45997.1"/>
    <property type="molecule type" value="Genomic_DNA"/>
</dbReference>
<organism evidence="1 2">
    <name type="scientific">Marinomonas piezotolerans</name>
    <dbReference type="NCBI Taxonomy" id="2213058"/>
    <lineage>
        <taxon>Bacteria</taxon>
        <taxon>Pseudomonadati</taxon>
        <taxon>Pseudomonadota</taxon>
        <taxon>Gammaproteobacteria</taxon>
        <taxon>Oceanospirillales</taxon>
        <taxon>Oceanospirillaceae</taxon>
        <taxon>Marinomonas</taxon>
    </lineage>
</organism>
<dbReference type="Pfam" id="PF06041">
    <property type="entry name" value="DUF924"/>
    <property type="match status" value="1"/>
</dbReference>
<sequence>MDLSQQQVIDFWFNEIEPKQWFEKDLAFDALIQSRFGVLHDRAKAGELVGWRNTAQGALAEVIVLDQFSRNIYRDQPESFASDPLALSLAQFAIAKGFDVELTTNYRTFLYMPFMHSESKLIHQEALRLFESLGVENSLHFEKQHKAIIDRFGRYPHRNAILGRVSTAEEAAFLEQPNSSF</sequence>
<reference evidence="1 2" key="1">
    <citation type="submission" date="2018-06" db="EMBL/GenBank/DDBJ databases">
        <title>Marinomonas sp. YLB-05 draft genome sequence.</title>
        <authorList>
            <person name="Yu L."/>
            <person name="Tang X."/>
        </authorList>
    </citation>
    <scope>NUCLEOTIDE SEQUENCE [LARGE SCALE GENOMIC DNA]</scope>
    <source>
        <strain evidence="1 2">YLB-05</strain>
    </source>
</reference>
<protein>
    <submittedName>
        <fullName evidence="1">DUF924 domain-containing protein</fullName>
    </submittedName>
</protein>
<keyword evidence="2" id="KW-1185">Reference proteome</keyword>
<dbReference type="Proteomes" id="UP000254326">
    <property type="component" value="Unassembled WGS sequence"/>
</dbReference>
<dbReference type="Gene3D" id="1.20.58.320">
    <property type="entry name" value="TPR-like"/>
    <property type="match status" value="1"/>
</dbReference>
<dbReference type="InterPro" id="IPR010323">
    <property type="entry name" value="DUF924"/>
</dbReference>